<feature type="compositionally biased region" description="Basic and acidic residues" evidence="7">
    <location>
        <begin position="3277"/>
        <end position="3294"/>
    </location>
</feature>
<evidence type="ECO:0000256" key="4">
    <source>
        <dbReference type="ARBA" id="ARBA00023054"/>
    </source>
</evidence>
<feature type="coiled-coil region" evidence="6">
    <location>
        <begin position="3101"/>
        <end position="3192"/>
    </location>
</feature>
<evidence type="ECO:0000313" key="9">
    <source>
        <dbReference type="Ensembl" id="ENSOSUP00000013119.1"/>
    </source>
</evidence>
<evidence type="ECO:0000313" key="10">
    <source>
        <dbReference type="Proteomes" id="UP000694552"/>
    </source>
</evidence>
<feature type="coiled-coil region" evidence="6">
    <location>
        <begin position="1640"/>
        <end position="1681"/>
    </location>
</feature>
<feature type="region of interest" description="Disordered" evidence="7">
    <location>
        <begin position="3535"/>
        <end position="3554"/>
    </location>
</feature>
<feature type="coiled-coil region" evidence="6">
    <location>
        <begin position="2155"/>
        <end position="2228"/>
    </location>
</feature>
<feature type="coiled-coil region" evidence="6">
    <location>
        <begin position="1733"/>
        <end position="1837"/>
    </location>
</feature>
<organism evidence="9 10">
    <name type="scientific">Otus sunia</name>
    <name type="common">Oriental scops-owl</name>
    <dbReference type="NCBI Taxonomy" id="257818"/>
    <lineage>
        <taxon>Eukaryota</taxon>
        <taxon>Metazoa</taxon>
        <taxon>Chordata</taxon>
        <taxon>Craniata</taxon>
        <taxon>Vertebrata</taxon>
        <taxon>Euteleostomi</taxon>
        <taxon>Archelosauria</taxon>
        <taxon>Archosauria</taxon>
        <taxon>Dinosauria</taxon>
        <taxon>Saurischia</taxon>
        <taxon>Theropoda</taxon>
        <taxon>Coelurosauria</taxon>
        <taxon>Aves</taxon>
        <taxon>Neognathae</taxon>
        <taxon>Neoaves</taxon>
        <taxon>Telluraves</taxon>
        <taxon>Strigiformes</taxon>
        <taxon>Strigidae</taxon>
        <taxon>Otus</taxon>
    </lineage>
</organism>
<evidence type="ECO:0000256" key="6">
    <source>
        <dbReference type="SAM" id="Coils"/>
    </source>
</evidence>
<keyword evidence="10" id="KW-1185">Reference proteome</keyword>
<dbReference type="GO" id="GO:0007165">
    <property type="term" value="P:signal transduction"/>
    <property type="evidence" value="ECO:0007669"/>
    <property type="project" value="InterPro"/>
</dbReference>
<feature type="coiled-coil region" evidence="6">
    <location>
        <begin position="1922"/>
        <end position="2097"/>
    </location>
</feature>
<feature type="coiled-coil region" evidence="6">
    <location>
        <begin position="917"/>
        <end position="974"/>
    </location>
</feature>
<reference evidence="9" key="1">
    <citation type="submission" date="2025-08" db="UniProtKB">
        <authorList>
            <consortium name="Ensembl"/>
        </authorList>
    </citation>
    <scope>IDENTIFICATION</scope>
</reference>
<dbReference type="SMART" id="SM01188">
    <property type="entry name" value="ELK"/>
    <property type="match status" value="4"/>
</dbReference>
<feature type="domain" description="ELK" evidence="8">
    <location>
        <begin position="1049"/>
        <end position="1071"/>
    </location>
</feature>
<keyword evidence="3" id="KW-0597">Phosphoprotein</keyword>
<keyword evidence="4 6" id="KW-0175">Coiled coil</keyword>
<dbReference type="GO" id="GO:0060090">
    <property type="term" value="F:molecular adaptor activity"/>
    <property type="evidence" value="ECO:0007669"/>
    <property type="project" value="InterPro"/>
</dbReference>
<sequence length="3632" mass="423267">MDAEEGVRRQKVEAGRAKFAYFRQRKPKSDIPQSQKKTAKRKGSSVHAHDVPKEECALAAQDVGKGIESKAEDTNLLESKAEDTNLLETTETEGSADLSNWDVLNDHAAEKVTIRSAAEYSELDAKMCQVRIAELESRLLEKQEAVGRLTAQMDELQEQLTQHSDSVQLQETTAQEQDEVIRKLRSCLEQARKDWNDLQEEASCVAGQIHCLQLQLHQVNEVPRSKSCGKNEVLEAQQQISLFQNHLREQNAHLEMLHQKARDLEVQLESPQKVHEREHDREISELITKHEEEKEKLRAELNKEQQQLLDELRQQMAASHKAEMEQAQLQSQTLHSLELEALRLSLNNMHTSQLELTQSNLRKEKETALVELREMLNDKRAQEVAILQSRHQLEWEKVKEQCLKEKEDLKSKYQQELVDQRKKIELEMEETHIQALETLKRDWELESNMRLKNTCEELSEKHQTEMVELQKTLEMELEKVKAELGLRSLENEQSKIKYMELEKQHQLAITKLQEQLQTEHNQLLEDVKVKSQEKEQHLQKELEKLQVMHDKLKTQSQEEIRQLWSQLDSTRANRQELSDGETRMQAHGPELKEQLLARASRVEEIERLKQEFEQQRQLRKSEHETELEQLRLYFEKKLRVAEENYREELTLLHQRLQEVKEYSLSELSVSHNQAGDISSVTVFEENAEKERRDTLDQLNQQLEQHQEELACLQAELKEQQKHELESLRSSLALQYKEDLMKMKMDLSDKCLTEIEDMKRKHSLELEQLRACLSEEHIKEITKLRLQSAQDAARQVEMEVAERVSVLEEEHKAKLSLFHSEKQCIAELSEEIEHLKLEITKQKDFSVQNEKHLKEEMEKVKYKIAEDHKNKLREAREEVQKIETMYKEKEKKWKCESEDQRIQAEEKLSLLRIELQNKAEYEKQSLQKEFELREAEMKQLQDHQAAKILELEKLVKEQQNTLQQLEDSLASAQAMQKSQEQYDAELQAARVLMAKEMEKATLCLQEECALKLMEAQNNFMEEHKAMTQKFTTEQEILLQELKKKHDDELELRSQQLQEKHKQQILSLTAEFQTKHQAEMEMLKSTLEREQQIQLEACVAELQTKHQAQIDELEAKHLSNLDSLESSYLSEIQNIRDEHCQALENLQLQHTEQLHEKEKTDQARLVQEIEMLKLKHAEELQLSQNNLKIELATVHMEKLKAMAVEAEAAHKDDLNTALQNQKRLLEEDKRLALDMLRKEVLCMEEKHRRALQELQDLHEAEIKKHKEEYSTELEKELGKLKAQHEHEQEMYASVSASEVETVRTALLAQFEEVKLKQQLQFQEEIELLKCQSEVLLEQQIAQLKDEFEAEKKASLHDKEQMLIQEKKTTQTAHQKEQEMLSAQLQEKAAIIVQLEKKVESLNHQIEVTNSGLETLLQRRDRENQEGGNLVAMLRSDIEESKDERKKLQESYQHVLKLLMELVKATIAIEDLICSKIGLCIDDSLASGDSRDSHSIMEEMGFMQYFKAKEKHHLEKDELLDETLTEHNQLSPVTDEGSELSQYLCESVFAKPELACENEEMILKICHRLHTAVERLLGLITESTKQLEKMHENHAQFEEEFSRRNRETAQVVSQHQELMECLNEESEAKNQLALELHKAEGIIEGYVAEKAALEEALNLKEESERRLVVELENMRERFQELTQEQAILGLLKEVEFLAKEKLELQCQAEKDHSNLRSQMRVLEVELEEQLHSNQDLATQLLEVAELKQQIQVLEKQLKNQRQFMDEQAIEREHERDDFQQEIQKLEEQLKLSAKSQTSEEPREYRNYELILQVESLQAEIKEKMDDYNKLLLEKEQNQQEITARDKEIEKLVAQIRELEHGGTEVSKTVRCLEQQLQKMKKVETELKQDKEALQQQQYNNLIQISALQSKLDEARHRVPADSSSAPVLKEQLQAEQEALQTKEREIASLLDQLEQCKDNLISKNEEVLQLNLQLEMQKNLSTSSISQLQLENAQLKEDLTKFLVKQNRHLGTGDSSALSFPQALLEEKNQEIDHLNEQMKRLQHELENTQENKVVEYQKSEIKELRSLVEHLRGDQERLHKDKDEEVEQLHGVIEKLQKELAQFGPVCHEVGDNQDDLYQVSLGKPVENLQNELRKGLIDCQGDIDLNRRNALLLSKVRELQEELKLVSTAEEALQHQLEEKESQFKMEVDILEEKCQNLRESSEQHTAELTSLRIQYDALQEEYSLLRTRFSQREVEERMMISRIQELEDTVREREANTLEKDMQMKTMADQREADTTELQYLRKKAAELQTELDKRDVSQARDVYSLQLEDSRLDFHVQALNQKEAAYQREITELQGSTAKLKDQIGAYVKELEALRLERDELIAQLELYKPKEQHDHEETNLFKSFCQREREGEALKKGMGELEEPEANVDQSFAVLASPTDKLEKDEATFDLTTHNINPKTQIKQSQKNILSQELDVIKNSEKEQDLKKHCQQMLEIHQTPDSPKHDLNLGKDTSKDFQNFIADVASWSSPEIVRKQDISMELQPVLHLTPFSEVESTDFEMMPTRSSMQEDNSVLLGYSNLYENGSEEAAVGGGRKSPAFSESTYSVDDGQDMEKSLMREVDNLTLTPSDLQDDVRSRASAIDAMSDGYDSNTSSNLAAKLKQELQTSDQLDASFVAYLQYRGMFPEIMESMREKEILSPQLKTVLKMVYEESRKILALSEHPFGFRELKNVHQTRAAMEGWQKEGLALLDAIQSLKDYLSKVADRGDKEFSSIAADWRGELLQAVQSVFEKERDVLQIDLTSRFSNPGSGDEGSLVEKLEYIMKQQEEQRQMVVEHLFSSDRNSLLSEIQDLRAQLRMTHLQNQEKLQQLQETLTNVEDHGSKQEHQLRRKVELLEYQLQQEKSVLSDLHSTLSEEQKRASETCHLLTQEKAVLKSELYESKQENERLQKSLEELQREINQLRFELEKKEKDLTAALEDLQTAHLKETELRGLFEEQQLQHKKAEEEKTKALEELQAASESQSVQNSQLTVSLEHEQMVNDNLRKELQIEHSRCEALLSQEQTKLLELQRDLDAEKNRSLELLNSLNHERVLTEQLSMRVKEGASCQHRESLLEQAFVRELQAQLEEERSRTMELAAVIERMHQKAIRSKRQLEAEVQIHCEETQKEREVSDKLRATLESLQGQKQEVIRSLEAQKEKEAKLRADWEQLQLLFETMKEQDKNKEERERRQQQQTELEKQKDWQRDQERLQKLEWQHQRDQQRIKELQEILTVLKERERNLQSPNLQQELSGTLNKDRNAKQAMAKETEKPHLQQQQQQLEKIRQQLLFVAVHLNEFIYKTVDKTVNDWSASNDEAVTSLLQTLEELKSDLLFSPASQTRSTDDTVSVQELERDAWQRERNILQNALKQAESELAKATVEIENKPVVETSSPKLQRLYRKYLRAESFRKALVYQKKYLLLLLGGFQDCEQATLSLIARMGIYPSPADLQLSGSRSRPLTKFRCTVRAIIAVSRLKFLVKKWNKVSRKSVQGETVSHSIRGNAASGARTEILKEQQPPAVHVSSPPTRDTGLCHRTSSARFVSRSPRSPCCLHNRLHLSPSLASEKSLLPAQDPERSLTEYIHRLEAIQQRLGGVQPGKVPGPPRQGNGKK</sequence>
<feature type="domain" description="ELK" evidence="8">
    <location>
        <begin position="590"/>
        <end position="613"/>
    </location>
</feature>
<feature type="coiled-coil region" evidence="6">
    <location>
        <begin position="824"/>
        <end position="891"/>
    </location>
</feature>
<feature type="region of interest" description="Disordered" evidence="7">
    <location>
        <begin position="18"/>
        <end position="55"/>
    </location>
</feature>
<keyword evidence="2" id="KW-0963">Cytoplasm</keyword>
<feature type="coiled-coil region" evidence="6">
    <location>
        <begin position="3375"/>
        <end position="3402"/>
    </location>
</feature>
<feature type="coiled-coil region" evidence="6">
    <location>
        <begin position="132"/>
        <end position="201"/>
    </location>
</feature>
<feature type="coiled-coil region" evidence="6">
    <location>
        <begin position="2317"/>
        <end position="2365"/>
    </location>
</feature>
<feature type="coiled-coil region" evidence="6">
    <location>
        <begin position="1428"/>
        <end position="1455"/>
    </location>
</feature>
<dbReference type="InterPro" id="IPR005539">
    <property type="entry name" value="ELK_dom"/>
</dbReference>
<dbReference type="InterPro" id="IPR028745">
    <property type="entry name" value="AKAP9/Pericentrin"/>
</dbReference>
<keyword evidence="5" id="KW-0206">Cytoskeleton</keyword>
<dbReference type="Proteomes" id="UP000694552">
    <property type="component" value="Unplaced"/>
</dbReference>
<feature type="coiled-coil region" evidence="6">
    <location>
        <begin position="2914"/>
        <end position="3004"/>
    </location>
</feature>
<feature type="coiled-coil region" evidence="6">
    <location>
        <begin position="1209"/>
        <end position="1288"/>
    </location>
</feature>
<protein>
    <submittedName>
        <fullName evidence="9">Pericentrin</fullName>
    </submittedName>
</protein>
<evidence type="ECO:0000256" key="2">
    <source>
        <dbReference type="ARBA" id="ARBA00022490"/>
    </source>
</evidence>
<dbReference type="GO" id="GO:0005813">
    <property type="term" value="C:centrosome"/>
    <property type="evidence" value="ECO:0007669"/>
    <property type="project" value="UniProtKB-SubCell"/>
</dbReference>
<comment type="subcellular location">
    <subcellularLocation>
        <location evidence="1">Cytoplasm</location>
        <location evidence="1">Cytoskeleton</location>
        <location evidence="1">Microtubule organizing center</location>
        <location evidence="1">Centrosome</location>
    </subcellularLocation>
</comment>
<evidence type="ECO:0000259" key="8">
    <source>
        <dbReference type="SMART" id="SM01188"/>
    </source>
</evidence>
<dbReference type="PANTHER" id="PTHR44981:SF3">
    <property type="entry name" value="PERICENTRIN"/>
    <property type="match status" value="1"/>
</dbReference>
<reference evidence="9" key="2">
    <citation type="submission" date="2025-09" db="UniProtKB">
        <authorList>
            <consortium name="Ensembl"/>
        </authorList>
    </citation>
    <scope>IDENTIFICATION</scope>
</reference>
<evidence type="ECO:0000256" key="3">
    <source>
        <dbReference type="ARBA" id="ARBA00022553"/>
    </source>
</evidence>
<feature type="region of interest" description="Disordered" evidence="7">
    <location>
        <begin position="3264"/>
        <end position="3298"/>
    </location>
</feature>
<feature type="coiled-coil region" evidence="6">
    <location>
        <begin position="513"/>
        <end position="562"/>
    </location>
</feature>
<dbReference type="Ensembl" id="ENSOSUT00000013562.1">
    <property type="protein sequence ID" value="ENSOSUP00000013119.1"/>
    <property type="gene ID" value="ENSOSUG00000009365.1"/>
</dbReference>
<evidence type="ECO:0000256" key="7">
    <source>
        <dbReference type="SAM" id="MobiDB-lite"/>
    </source>
</evidence>
<feature type="region of interest" description="Disordered" evidence="7">
    <location>
        <begin position="2570"/>
        <end position="2590"/>
    </location>
</feature>
<feature type="coiled-coil region" evidence="6">
    <location>
        <begin position="1866"/>
        <end position="1896"/>
    </location>
</feature>
<evidence type="ECO:0000256" key="1">
    <source>
        <dbReference type="ARBA" id="ARBA00004300"/>
    </source>
</evidence>
<feature type="coiled-coil region" evidence="6">
    <location>
        <begin position="3232"/>
        <end position="3259"/>
    </location>
</feature>
<feature type="region of interest" description="Disordered" evidence="7">
    <location>
        <begin position="3612"/>
        <end position="3632"/>
    </location>
</feature>
<evidence type="ECO:0000256" key="5">
    <source>
        <dbReference type="ARBA" id="ARBA00023212"/>
    </source>
</evidence>
<feature type="domain" description="ELK" evidence="8">
    <location>
        <begin position="404"/>
        <end position="425"/>
    </location>
</feature>
<proteinExistence type="predicted"/>
<feature type="domain" description="ELK" evidence="8">
    <location>
        <begin position="726"/>
        <end position="747"/>
    </location>
</feature>
<feature type="region of interest" description="Disordered" evidence="7">
    <location>
        <begin position="3202"/>
        <end position="3225"/>
    </location>
</feature>
<feature type="compositionally biased region" description="Polar residues" evidence="7">
    <location>
        <begin position="3264"/>
        <end position="3276"/>
    </location>
</feature>
<name>A0A8C8B435_9STRI</name>
<dbReference type="GO" id="GO:0003677">
    <property type="term" value="F:DNA binding"/>
    <property type="evidence" value="ECO:0007669"/>
    <property type="project" value="InterPro"/>
</dbReference>
<feature type="coiled-coil region" evidence="6">
    <location>
        <begin position="358"/>
        <end position="479"/>
    </location>
</feature>
<feature type="coiled-coil region" evidence="6">
    <location>
        <begin position="684"/>
        <end position="722"/>
    </location>
</feature>
<dbReference type="InterPro" id="IPR019528">
    <property type="entry name" value="PACT_domain"/>
</dbReference>
<dbReference type="PANTHER" id="PTHR44981">
    <property type="entry name" value="PERICENTRIN-LIKE PROTEIN, ISOFORM F"/>
    <property type="match status" value="1"/>
</dbReference>
<feature type="coiled-coil region" evidence="6">
    <location>
        <begin position="247"/>
        <end position="322"/>
    </location>
</feature>
<feature type="coiled-coil region" evidence="6">
    <location>
        <begin position="2836"/>
        <end position="2863"/>
    </location>
</feature>
<dbReference type="GO" id="GO:0005737">
    <property type="term" value="C:cytoplasm"/>
    <property type="evidence" value="ECO:0007669"/>
    <property type="project" value="UniProtKB-ARBA"/>
</dbReference>
<dbReference type="Pfam" id="PF10495">
    <property type="entry name" value="PACT_coil_coil"/>
    <property type="match status" value="1"/>
</dbReference>
<accession>A0A8C8B435</accession>